<reference evidence="3" key="2">
    <citation type="journal article" date="2023" name="IMA Fungus">
        <title>Comparative genomic study of the Penicillium genus elucidates a diverse pangenome and 15 lateral gene transfer events.</title>
        <authorList>
            <person name="Petersen C."/>
            <person name="Sorensen T."/>
            <person name="Nielsen M.R."/>
            <person name="Sondergaard T.E."/>
            <person name="Sorensen J.L."/>
            <person name="Fitzpatrick D.A."/>
            <person name="Frisvad J.C."/>
            <person name="Nielsen K.L."/>
        </authorList>
    </citation>
    <scope>NUCLEOTIDE SEQUENCE</scope>
    <source>
        <strain evidence="3">IBT 3081</strain>
    </source>
</reference>
<evidence type="ECO:0000313" key="3">
    <source>
        <dbReference type="EMBL" id="KAJ5384477.1"/>
    </source>
</evidence>
<feature type="domain" description="AAA+ ATPase" evidence="2">
    <location>
        <begin position="465"/>
        <end position="592"/>
    </location>
</feature>
<comment type="caution">
    <text evidence="3">The sequence shown here is derived from an EMBL/GenBank/DDBJ whole genome shotgun (WGS) entry which is preliminary data.</text>
</comment>
<dbReference type="AlphaFoldDB" id="A0A9W9VJR7"/>
<dbReference type="CDD" id="cd19481">
    <property type="entry name" value="RecA-like_protease"/>
    <property type="match status" value="1"/>
</dbReference>
<dbReference type="GO" id="GO:0016887">
    <property type="term" value="F:ATP hydrolysis activity"/>
    <property type="evidence" value="ECO:0007669"/>
    <property type="project" value="InterPro"/>
</dbReference>
<dbReference type="EMBL" id="JAPZBT010000001">
    <property type="protein sequence ID" value="KAJ5384477.1"/>
    <property type="molecule type" value="Genomic_DNA"/>
</dbReference>
<dbReference type="InterPro" id="IPR056599">
    <property type="entry name" value="AAA_lid_fung"/>
</dbReference>
<dbReference type="SMART" id="SM00382">
    <property type="entry name" value="AAA"/>
    <property type="match status" value="1"/>
</dbReference>
<organism evidence="3 4">
    <name type="scientific">Penicillium concentricum</name>
    <dbReference type="NCBI Taxonomy" id="293559"/>
    <lineage>
        <taxon>Eukaryota</taxon>
        <taxon>Fungi</taxon>
        <taxon>Dikarya</taxon>
        <taxon>Ascomycota</taxon>
        <taxon>Pezizomycotina</taxon>
        <taxon>Eurotiomycetes</taxon>
        <taxon>Eurotiomycetidae</taxon>
        <taxon>Eurotiales</taxon>
        <taxon>Aspergillaceae</taxon>
        <taxon>Penicillium</taxon>
    </lineage>
</organism>
<dbReference type="Pfam" id="PF00004">
    <property type="entry name" value="AAA"/>
    <property type="match status" value="1"/>
</dbReference>
<dbReference type="PANTHER" id="PTHR46411">
    <property type="entry name" value="FAMILY ATPASE, PUTATIVE-RELATED"/>
    <property type="match status" value="1"/>
</dbReference>
<dbReference type="GO" id="GO:0005524">
    <property type="term" value="F:ATP binding"/>
    <property type="evidence" value="ECO:0007669"/>
    <property type="project" value="InterPro"/>
</dbReference>
<dbReference type="Gene3D" id="3.40.50.300">
    <property type="entry name" value="P-loop containing nucleotide triphosphate hydrolases"/>
    <property type="match status" value="1"/>
</dbReference>
<evidence type="ECO:0000313" key="4">
    <source>
        <dbReference type="Proteomes" id="UP001147752"/>
    </source>
</evidence>
<dbReference type="InterPro" id="IPR003959">
    <property type="entry name" value="ATPase_AAA_core"/>
</dbReference>
<proteinExistence type="predicted"/>
<dbReference type="GeneID" id="81459301"/>
<reference evidence="3" key="1">
    <citation type="submission" date="2022-12" db="EMBL/GenBank/DDBJ databases">
        <authorList>
            <person name="Petersen C."/>
        </authorList>
    </citation>
    <scope>NUCLEOTIDE SEQUENCE</scope>
    <source>
        <strain evidence="3">IBT 3081</strain>
    </source>
</reference>
<dbReference type="SUPFAM" id="SSF52540">
    <property type="entry name" value="P-loop containing nucleoside triphosphate hydrolases"/>
    <property type="match status" value="1"/>
</dbReference>
<dbReference type="InterPro" id="IPR027417">
    <property type="entry name" value="P-loop_NTPase"/>
</dbReference>
<dbReference type="Pfam" id="PF23232">
    <property type="entry name" value="AAA_lid_13"/>
    <property type="match status" value="1"/>
</dbReference>
<accession>A0A9W9VJR7</accession>
<gene>
    <name evidence="3" type="ORF">N7517_002388</name>
</gene>
<sequence length="724" mass="82711">MEHRGTIINRFSEQAFSGFDHELDQPNRQDLAVIDVISSVHGTFPEGKHRRKNQSRKNFGTPLLEDDRAPFELGKDFIVRSKDRAPSIRVFSPQIIEHIRNELRYYPTLNIPDIELIVHPPYEPLAFCHDGLVAAAQDVDKNLPSPDEVSNLGKTRNHFRVLLDWFQPYYQKEIEPEKDVHRRGKATFPNLWLLYKPGSTVFAGQGKSISFYKVLSFSPKDEKHERRWVLSVWGLDFNGLRLGRRAKTFEIAEFEGEKAIKQLPVKPIRHMEQDDGDEEALTERGKSYYQIIRQAPVHLQYKGALSGNNLLQYSGKIMIDPTNYPAKPRLSSNSHLRMLGTAAPSSPSSLDKRDIASDFEEPKDMGGGPLYSKFNDVVLSEEIQPGDEEMYLLMPSKIRGFALGKNQWAEFDISGVYALDPMSAPFGSLAIGDTELHLIRALGLTDFTLDRDDTFRNDFVQGKGLNQVILLHGPPGVGKTLTVECLAEELGRPLLNLTVADIGTKESEMEHRLAGWLDLAQRWNAIVLIDEADIYLARRERNELQRSALVTAFLRTLEYFIGLMFLTTNQPGFIDDAFNSRFHLIIEYPRLNEEQRTTIWQSFLHKLHRDQGQHNQPTKIRINVLGDVQNYLTTNTDVKALELNGRDIRNAFHAAIQIAIHRTDEENRKRYRNQGIGQPMTDVDLTVNDIKKVIDNKAAYRAYLTNVHGQNEEERALDYGGRRT</sequence>
<dbReference type="InterPro" id="IPR003593">
    <property type="entry name" value="AAA+_ATPase"/>
</dbReference>
<dbReference type="Proteomes" id="UP001147752">
    <property type="component" value="Unassembled WGS sequence"/>
</dbReference>
<dbReference type="PANTHER" id="PTHR46411:SF3">
    <property type="entry name" value="AAA+ ATPASE DOMAIN-CONTAINING PROTEIN"/>
    <property type="match status" value="1"/>
</dbReference>
<evidence type="ECO:0000259" key="2">
    <source>
        <dbReference type="SMART" id="SM00382"/>
    </source>
</evidence>
<dbReference type="Pfam" id="PF22942">
    <property type="entry name" value="DUF7025"/>
    <property type="match status" value="1"/>
</dbReference>
<dbReference type="OrthoDB" id="10042665at2759"/>
<dbReference type="InterPro" id="IPR054289">
    <property type="entry name" value="DUF7025"/>
</dbReference>
<evidence type="ECO:0000256" key="1">
    <source>
        <dbReference type="SAM" id="MobiDB-lite"/>
    </source>
</evidence>
<protein>
    <recommendedName>
        <fullName evidence="2">AAA+ ATPase domain-containing protein</fullName>
    </recommendedName>
</protein>
<keyword evidence="4" id="KW-1185">Reference proteome</keyword>
<dbReference type="RefSeq" id="XP_056584253.1">
    <property type="nucleotide sequence ID" value="XM_056720118.1"/>
</dbReference>
<feature type="region of interest" description="Disordered" evidence="1">
    <location>
        <begin position="44"/>
        <end position="63"/>
    </location>
</feature>
<name>A0A9W9VJR7_9EURO</name>